<protein>
    <recommendedName>
        <fullName evidence="2">RGS domain-containing protein</fullName>
    </recommendedName>
</protein>
<reference evidence="3" key="1">
    <citation type="submission" date="2021-02" db="EMBL/GenBank/DDBJ databases">
        <title>First Annotated Genome of the Yellow-green Alga Tribonema minus.</title>
        <authorList>
            <person name="Mahan K.M."/>
        </authorList>
    </citation>
    <scope>NUCLEOTIDE SEQUENCE</scope>
    <source>
        <strain evidence="3">UTEX B ZZ1240</strain>
    </source>
</reference>
<feature type="region of interest" description="Disordered" evidence="1">
    <location>
        <begin position="476"/>
        <end position="600"/>
    </location>
</feature>
<dbReference type="CDD" id="cd07440">
    <property type="entry name" value="RGS"/>
    <property type="match status" value="1"/>
</dbReference>
<feature type="domain" description="RGS" evidence="2">
    <location>
        <begin position="148"/>
        <end position="251"/>
    </location>
</feature>
<dbReference type="SMART" id="SM00315">
    <property type="entry name" value="RGS"/>
    <property type="match status" value="1"/>
</dbReference>
<proteinExistence type="predicted"/>
<dbReference type="SUPFAM" id="SSF48097">
    <property type="entry name" value="Regulator of G-protein signaling, RGS"/>
    <property type="match status" value="1"/>
</dbReference>
<dbReference type="Gene3D" id="1.10.167.10">
    <property type="entry name" value="Regulator of G-protein Signalling 4, domain 2"/>
    <property type="match status" value="1"/>
</dbReference>
<dbReference type="EMBL" id="JAFCMP010000105">
    <property type="protein sequence ID" value="KAG5186719.1"/>
    <property type="molecule type" value="Genomic_DNA"/>
</dbReference>
<evidence type="ECO:0000313" key="4">
    <source>
        <dbReference type="Proteomes" id="UP000664859"/>
    </source>
</evidence>
<dbReference type="PANTHER" id="PTHR10845">
    <property type="entry name" value="REGULATOR OF G PROTEIN SIGNALING"/>
    <property type="match status" value="1"/>
</dbReference>
<feature type="region of interest" description="Disordered" evidence="1">
    <location>
        <begin position="435"/>
        <end position="460"/>
    </location>
</feature>
<dbReference type="InterPro" id="IPR044926">
    <property type="entry name" value="RGS_subdomain_2"/>
</dbReference>
<dbReference type="Pfam" id="PF00615">
    <property type="entry name" value="RGS"/>
    <property type="match status" value="1"/>
</dbReference>
<name>A0A835Z5Z7_9STRA</name>
<keyword evidence="4" id="KW-1185">Reference proteome</keyword>
<dbReference type="AlphaFoldDB" id="A0A835Z5Z7"/>
<sequence>MLIKPLAPVSVVRSAMTSCVEETAQVLPQPAAEQEHMTEGESAGDGGAEPAEEGVEEDTSGVGPVGADSFNVVLSEAAIADASIPPGADSAGTPRSIVSKRMSRRGARPASGILHVDGGPASMGLRSGLELTLASGAEGHLLQALLAYTDRTLCTESVEFVMDCVDFLQMPEDEWADGPKAKRRTEICNTYIKIGSDKEVNLGAKQRLECLRMVAAQEPACFTEAAAEIRHILISDVWPKFLHSPEYEEAMDPSPTSEALLSPRLRFQKEGAAAFNNMKGRFRYGARTGSRLAAAALAATSKSPLRSPPGSGSWTLTPPLSPPQQMLPSREQKEAATAAKAAKHELQTWLSDEITCDEALAVAGEVQAAGGEGGPDHERWHQAMRNLRHNRRPSRSPMSMGNRTMGHVFNFGEEGAAATSTSNTGMKRRGSWRKKLPFRWGSGGSNGSAEGFKTLARSSSSPGLFALDQAQNDIPQEPEIPVNEPKGKLGHSRRPSATATAKAGQEATSAGSSGHKRTNSNGSRRNSFRRLYGLMTLQSNSMEEDDRNGNSNSNSKKGDEQGAEGGAVVNPMSRGNGKNSNFKKFEQCKAPPHRPPNANL</sequence>
<evidence type="ECO:0000256" key="1">
    <source>
        <dbReference type="SAM" id="MobiDB-lite"/>
    </source>
</evidence>
<dbReference type="PROSITE" id="PS50132">
    <property type="entry name" value="RGS"/>
    <property type="match status" value="1"/>
</dbReference>
<accession>A0A835Z5Z7</accession>
<dbReference type="Proteomes" id="UP000664859">
    <property type="component" value="Unassembled WGS sequence"/>
</dbReference>
<feature type="compositionally biased region" description="Low complexity" evidence="1">
    <location>
        <begin position="315"/>
        <end position="340"/>
    </location>
</feature>
<feature type="compositionally biased region" description="Acidic residues" evidence="1">
    <location>
        <begin position="50"/>
        <end position="59"/>
    </location>
</feature>
<dbReference type="OrthoDB" id="196547at2759"/>
<feature type="region of interest" description="Disordered" evidence="1">
    <location>
        <begin position="300"/>
        <end position="340"/>
    </location>
</feature>
<comment type="caution">
    <text evidence="3">The sequence shown here is derived from an EMBL/GenBank/DDBJ whole genome shotgun (WGS) entry which is preliminary data.</text>
</comment>
<evidence type="ECO:0000313" key="3">
    <source>
        <dbReference type="EMBL" id="KAG5186719.1"/>
    </source>
</evidence>
<gene>
    <name evidence="3" type="ORF">JKP88DRAFT_309020</name>
</gene>
<dbReference type="InterPro" id="IPR036305">
    <property type="entry name" value="RGS_sf"/>
</dbReference>
<dbReference type="PANTHER" id="PTHR10845:SF192">
    <property type="entry name" value="DOUBLE HIT, ISOFORM B"/>
    <property type="match status" value="1"/>
</dbReference>
<feature type="region of interest" description="Disordered" evidence="1">
    <location>
        <begin position="28"/>
        <end position="62"/>
    </location>
</feature>
<dbReference type="InterPro" id="IPR016137">
    <property type="entry name" value="RGS"/>
</dbReference>
<evidence type="ECO:0000259" key="2">
    <source>
        <dbReference type="PROSITE" id="PS50132"/>
    </source>
</evidence>
<organism evidence="3 4">
    <name type="scientific">Tribonema minus</name>
    <dbReference type="NCBI Taxonomy" id="303371"/>
    <lineage>
        <taxon>Eukaryota</taxon>
        <taxon>Sar</taxon>
        <taxon>Stramenopiles</taxon>
        <taxon>Ochrophyta</taxon>
        <taxon>PX clade</taxon>
        <taxon>Xanthophyceae</taxon>
        <taxon>Tribonematales</taxon>
        <taxon>Tribonemataceae</taxon>
        <taxon>Tribonema</taxon>
    </lineage>
</organism>